<keyword evidence="2" id="KW-1133">Transmembrane helix</keyword>
<protein>
    <submittedName>
        <fullName evidence="3">Uncharacterized protein</fullName>
    </submittedName>
</protein>
<feature type="region of interest" description="Disordered" evidence="1">
    <location>
        <begin position="60"/>
        <end position="100"/>
    </location>
</feature>
<feature type="compositionally biased region" description="Polar residues" evidence="1">
    <location>
        <begin position="86"/>
        <end position="100"/>
    </location>
</feature>
<proteinExistence type="predicted"/>
<evidence type="ECO:0000256" key="2">
    <source>
        <dbReference type="SAM" id="Phobius"/>
    </source>
</evidence>
<feature type="compositionally biased region" description="Low complexity" evidence="1">
    <location>
        <begin position="63"/>
        <end position="85"/>
    </location>
</feature>
<feature type="transmembrane region" description="Helical" evidence="2">
    <location>
        <begin position="37"/>
        <end position="55"/>
    </location>
</feature>
<name>A0A504UVW6_9HYPH</name>
<keyword evidence="2" id="KW-0812">Transmembrane</keyword>
<evidence type="ECO:0000313" key="3">
    <source>
        <dbReference type="EMBL" id="TPP09342.1"/>
    </source>
</evidence>
<dbReference type="OrthoDB" id="8380226at2"/>
<evidence type="ECO:0000256" key="1">
    <source>
        <dbReference type="SAM" id="MobiDB-lite"/>
    </source>
</evidence>
<feature type="region of interest" description="Disordered" evidence="1">
    <location>
        <begin position="1"/>
        <end position="34"/>
    </location>
</feature>
<evidence type="ECO:0000313" key="4">
    <source>
        <dbReference type="Proteomes" id="UP000316429"/>
    </source>
</evidence>
<dbReference type="EMBL" id="VFYP01000001">
    <property type="protein sequence ID" value="TPP09342.1"/>
    <property type="molecule type" value="Genomic_DNA"/>
</dbReference>
<keyword evidence="4" id="KW-1185">Reference proteome</keyword>
<gene>
    <name evidence="3" type="ORF">FJQ55_00185</name>
</gene>
<dbReference type="AlphaFoldDB" id="A0A504UVW6"/>
<reference evidence="3 4" key="1">
    <citation type="submission" date="2019-06" db="EMBL/GenBank/DDBJ databases">
        <title>Rhizobium sp. CL12 isolated from roots of soybean.</title>
        <authorList>
            <person name="Wang C."/>
        </authorList>
    </citation>
    <scope>NUCLEOTIDE SEQUENCE [LARGE SCALE GENOMIC DNA]</scope>
    <source>
        <strain evidence="3 4">CL12</strain>
    </source>
</reference>
<comment type="caution">
    <text evidence="3">The sequence shown here is derived from an EMBL/GenBank/DDBJ whole genome shotgun (WGS) entry which is preliminary data.</text>
</comment>
<dbReference type="RefSeq" id="WP_140825743.1">
    <property type="nucleotide sequence ID" value="NZ_VFYP01000001.1"/>
</dbReference>
<organism evidence="3 4">
    <name type="scientific">Rhizobium glycinendophyticum</name>
    <dbReference type="NCBI Taxonomy" id="2589807"/>
    <lineage>
        <taxon>Bacteria</taxon>
        <taxon>Pseudomonadati</taxon>
        <taxon>Pseudomonadota</taxon>
        <taxon>Alphaproteobacteria</taxon>
        <taxon>Hyphomicrobiales</taxon>
        <taxon>Rhizobiaceae</taxon>
        <taxon>Rhizobium/Agrobacterium group</taxon>
        <taxon>Rhizobium</taxon>
    </lineage>
</organism>
<keyword evidence="2" id="KW-0472">Membrane</keyword>
<sequence>MSSRTDLPNATDRRTRGLQPEPMTPTEARQGFRGKPVLIVLLAGLVLAMLVWIPAEWWGNSIAPTNPANEPTTETAPAPAPNATESGTQNMPQSNPTPGQ</sequence>
<accession>A0A504UVW6</accession>
<dbReference type="Proteomes" id="UP000316429">
    <property type="component" value="Unassembled WGS sequence"/>
</dbReference>